<comment type="similarity">
    <text evidence="2">Belongs to the oxygen-dependent FAD-linked oxidoreductase family.</text>
</comment>
<keyword evidence="3" id="KW-0285">Flavoprotein</keyword>
<dbReference type="InterPro" id="IPR012951">
    <property type="entry name" value="BBE"/>
</dbReference>
<reference evidence="7" key="1">
    <citation type="submission" date="2020-11" db="EMBL/GenBank/DDBJ databases">
        <authorList>
            <consortium name="DOE Joint Genome Institute"/>
            <person name="Ahrendt S."/>
            <person name="Riley R."/>
            <person name="Andreopoulos W."/>
            <person name="Labutti K."/>
            <person name="Pangilinan J."/>
            <person name="Ruiz-Duenas F.J."/>
            <person name="Barrasa J.M."/>
            <person name="Sanchez-Garcia M."/>
            <person name="Camarero S."/>
            <person name="Miyauchi S."/>
            <person name="Serrano A."/>
            <person name="Linde D."/>
            <person name="Babiker R."/>
            <person name="Drula E."/>
            <person name="Ayuso-Fernandez I."/>
            <person name="Pacheco R."/>
            <person name="Padilla G."/>
            <person name="Ferreira P."/>
            <person name="Barriuso J."/>
            <person name="Kellner H."/>
            <person name="Castanera R."/>
            <person name="Alfaro M."/>
            <person name="Ramirez L."/>
            <person name="Pisabarro A.G."/>
            <person name="Kuo A."/>
            <person name="Tritt A."/>
            <person name="Lipzen A."/>
            <person name="He G."/>
            <person name="Yan M."/>
            <person name="Ng V."/>
            <person name="Cullen D."/>
            <person name="Martin F."/>
            <person name="Rosso M.-N."/>
            <person name="Henrissat B."/>
            <person name="Hibbett D."/>
            <person name="Martinez A.T."/>
            <person name="Grigoriev I.V."/>
        </authorList>
    </citation>
    <scope>NUCLEOTIDE SEQUENCE</scope>
    <source>
        <strain evidence="7">ATCC 90797</strain>
    </source>
</reference>
<evidence type="ECO:0000313" key="8">
    <source>
        <dbReference type="Proteomes" id="UP000807025"/>
    </source>
</evidence>
<dbReference type="PANTHER" id="PTHR42973">
    <property type="entry name" value="BINDING OXIDOREDUCTASE, PUTATIVE (AFU_ORTHOLOGUE AFUA_1G17690)-RELATED"/>
    <property type="match status" value="1"/>
</dbReference>
<evidence type="ECO:0000313" key="7">
    <source>
        <dbReference type="EMBL" id="KAF9489203.1"/>
    </source>
</evidence>
<accession>A0A9P6DB01</accession>
<dbReference type="OrthoDB" id="407275at2759"/>
<dbReference type="Proteomes" id="UP000807025">
    <property type="component" value="Unassembled WGS sequence"/>
</dbReference>
<name>A0A9P6DB01_PLEER</name>
<keyword evidence="5" id="KW-0560">Oxidoreductase</keyword>
<evidence type="ECO:0000256" key="1">
    <source>
        <dbReference type="ARBA" id="ARBA00001974"/>
    </source>
</evidence>
<dbReference type="InterPro" id="IPR050416">
    <property type="entry name" value="FAD-linked_Oxidoreductase"/>
</dbReference>
<feature type="domain" description="FAD-binding PCMH-type" evidence="6">
    <location>
        <begin position="10"/>
        <end position="184"/>
    </location>
</feature>
<evidence type="ECO:0000256" key="5">
    <source>
        <dbReference type="ARBA" id="ARBA00023002"/>
    </source>
</evidence>
<dbReference type="AlphaFoldDB" id="A0A9P6DB01"/>
<dbReference type="InterPro" id="IPR016167">
    <property type="entry name" value="FAD-bd_PCMH_sub1"/>
</dbReference>
<protein>
    <submittedName>
        <fullName evidence="7">FAD-binding domain-containing protein</fullName>
    </submittedName>
</protein>
<evidence type="ECO:0000256" key="4">
    <source>
        <dbReference type="ARBA" id="ARBA00022827"/>
    </source>
</evidence>
<dbReference type="Gene3D" id="3.40.462.20">
    <property type="match status" value="1"/>
</dbReference>
<dbReference type="EMBL" id="MU154679">
    <property type="protein sequence ID" value="KAF9489203.1"/>
    <property type="molecule type" value="Genomic_DNA"/>
</dbReference>
<dbReference type="InterPro" id="IPR016166">
    <property type="entry name" value="FAD-bd_PCMH"/>
</dbReference>
<evidence type="ECO:0000259" key="6">
    <source>
        <dbReference type="PROSITE" id="PS51387"/>
    </source>
</evidence>
<dbReference type="Pfam" id="PF01565">
    <property type="entry name" value="FAD_binding_4"/>
    <property type="match status" value="1"/>
</dbReference>
<dbReference type="PROSITE" id="PS51387">
    <property type="entry name" value="FAD_PCMH"/>
    <property type="match status" value="1"/>
</dbReference>
<dbReference type="SUPFAM" id="SSF56176">
    <property type="entry name" value="FAD-binding/transporter-associated domain-like"/>
    <property type="match status" value="1"/>
</dbReference>
<dbReference type="InterPro" id="IPR036318">
    <property type="entry name" value="FAD-bd_PCMH-like_sf"/>
</dbReference>
<dbReference type="GO" id="GO:0071949">
    <property type="term" value="F:FAD binding"/>
    <property type="evidence" value="ECO:0007669"/>
    <property type="project" value="InterPro"/>
</dbReference>
<gene>
    <name evidence="7" type="ORF">BDN71DRAFT_1435562</name>
</gene>
<comment type="cofactor">
    <cofactor evidence="1">
        <name>FAD</name>
        <dbReference type="ChEBI" id="CHEBI:57692"/>
    </cofactor>
</comment>
<evidence type="ECO:0000256" key="2">
    <source>
        <dbReference type="ARBA" id="ARBA00005466"/>
    </source>
</evidence>
<dbReference type="GO" id="GO:0016491">
    <property type="term" value="F:oxidoreductase activity"/>
    <property type="evidence" value="ECO:0007669"/>
    <property type="project" value="UniProtKB-KW"/>
</dbReference>
<dbReference type="InterPro" id="IPR006093">
    <property type="entry name" value="Oxy_OxRdtase_FAD_BS"/>
</dbReference>
<organism evidence="7 8">
    <name type="scientific">Pleurotus eryngii</name>
    <name type="common">Boletus of the steppes</name>
    <dbReference type="NCBI Taxonomy" id="5323"/>
    <lineage>
        <taxon>Eukaryota</taxon>
        <taxon>Fungi</taxon>
        <taxon>Dikarya</taxon>
        <taxon>Basidiomycota</taxon>
        <taxon>Agaricomycotina</taxon>
        <taxon>Agaricomycetes</taxon>
        <taxon>Agaricomycetidae</taxon>
        <taxon>Agaricales</taxon>
        <taxon>Pleurotineae</taxon>
        <taxon>Pleurotaceae</taxon>
        <taxon>Pleurotus</taxon>
    </lineage>
</organism>
<keyword evidence="4" id="KW-0274">FAD</keyword>
<proteinExistence type="inferred from homology"/>
<dbReference type="InterPro" id="IPR006094">
    <property type="entry name" value="Oxid_FAD_bind_N"/>
</dbReference>
<dbReference type="Gene3D" id="3.30.465.10">
    <property type="match status" value="1"/>
</dbReference>
<comment type="caution">
    <text evidence="7">The sequence shown here is derived from an EMBL/GenBank/DDBJ whole genome shotgun (WGS) entry which is preliminary data.</text>
</comment>
<dbReference type="PROSITE" id="PS00862">
    <property type="entry name" value="OX2_COVAL_FAD"/>
    <property type="match status" value="1"/>
</dbReference>
<keyword evidence="8" id="KW-1185">Reference proteome</keyword>
<dbReference type="PANTHER" id="PTHR42973:SF39">
    <property type="entry name" value="FAD-BINDING PCMH-TYPE DOMAIN-CONTAINING PROTEIN"/>
    <property type="match status" value="1"/>
</dbReference>
<dbReference type="Pfam" id="PF08031">
    <property type="entry name" value="BBE"/>
    <property type="match status" value="1"/>
</dbReference>
<dbReference type="Gene3D" id="3.30.43.10">
    <property type="entry name" value="Uridine Diphospho-n-acetylenolpyruvylglucosamine Reductase, domain 2"/>
    <property type="match status" value="1"/>
</dbReference>
<evidence type="ECO:0000256" key="3">
    <source>
        <dbReference type="ARBA" id="ARBA00022630"/>
    </source>
</evidence>
<sequence>MDSLAFNRHFEYTPAAIVFPRSTQDVAIVVKCASPVNGTIPVSARSGGHSYGAFNPGGQDGTLVIDLSNLKNITVNQDYTLNIQTGNRLGDVALALFANGNVQWPMLKLDLLAYVGIGGHAGCGGFGLASRAWGLVLDQIESTRVVIANSTVLRAPESINSDLFWALHGASRIATEYKVRTRSAPPSNIVFSYTYSVDPSVASEILASFQSFYQYSAPPELGLQLSVFFFRQLGIITLSFIEIYMGSLTAFNTIIAPLISSVAVSPRTSNVTQFEWIPSLVRKGGIGMLDTSLRLDAIDTFFAKSLMVPHDAVLAPSAIRALFDYLGAEGVTTDTKWFVLADLFDGEGSMIGDIPLSSTAYAQPLSDIQWQTQYYGDHYPILQSIHSKYNPSSPFRYPQAVAT</sequence>
<dbReference type="InterPro" id="IPR016169">
    <property type="entry name" value="FAD-bd_PCMH_sub2"/>
</dbReference>